<dbReference type="AlphaFoldDB" id="A0A7M7K5F7"/>
<evidence type="ECO:0000256" key="4">
    <source>
        <dbReference type="SAM" id="SignalP"/>
    </source>
</evidence>
<feature type="domain" description="Thyroglobulin type-1" evidence="5">
    <location>
        <begin position="25"/>
        <end position="109"/>
    </location>
</feature>
<accession>A0A7M7K5F7</accession>
<feature type="compositionally biased region" description="Basic residues" evidence="3">
    <location>
        <begin position="212"/>
        <end position="228"/>
    </location>
</feature>
<evidence type="ECO:0000313" key="7">
    <source>
        <dbReference type="Proteomes" id="UP000594260"/>
    </source>
</evidence>
<feature type="region of interest" description="Disordered" evidence="3">
    <location>
        <begin position="184"/>
        <end position="244"/>
    </location>
</feature>
<keyword evidence="4" id="KW-0732">Signal</keyword>
<keyword evidence="1 2" id="KW-1015">Disulfide bond</keyword>
<evidence type="ECO:0000313" key="6">
    <source>
        <dbReference type="EnsemblMetazoa" id="XP_022661886"/>
    </source>
</evidence>
<dbReference type="InterPro" id="IPR036857">
    <property type="entry name" value="Thyroglobulin_1_sf"/>
</dbReference>
<keyword evidence="7" id="KW-1185">Reference proteome</keyword>
<dbReference type="Proteomes" id="UP000594260">
    <property type="component" value="Unplaced"/>
</dbReference>
<feature type="compositionally biased region" description="Basic and acidic residues" evidence="3">
    <location>
        <begin position="229"/>
        <end position="244"/>
    </location>
</feature>
<evidence type="ECO:0000256" key="2">
    <source>
        <dbReference type="PROSITE-ProRule" id="PRU00500"/>
    </source>
</evidence>
<evidence type="ECO:0000256" key="1">
    <source>
        <dbReference type="ARBA" id="ARBA00023157"/>
    </source>
</evidence>
<name>A0A7M7K5F7_VARDE</name>
<evidence type="ECO:0000259" key="5">
    <source>
        <dbReference type="PROSITE" id="PS51162"/>
    </source>
</evidence>
<feature type="disulfide bond" evidence="2">
    <location>
        <begin position="89"/>
        <end position="109"/>
    </location>
</feature>
<feature type="chain" id="PRO_5029602215" description="Thyroglobulin type-1 domain-containing protein" evidence="4">
    <location>
        <begin position="22"/>
        <end position="244"/>
    </location>
</feature>
<evidence type="ECO:0000256" key="3">
    <source>
        <dbReference type="SAM" id="MobiDB-lite"/>
    </source>
</evidence>
<dbReference type="Gene3D" id="4.10.800.10">
    <property type="entry name" value="Thyroglobulin type-1"/>
    <property type="match status" value="1"/>
</dbReference>
<organism evidence="6 7">
    <name type="scientific">Varroa destructor</name>
    <name type="common">Honeybee mite</name>
    <dbReference type="NCBI Taxonomy" id="109461"/>
    <lineage>
        <taxon>Eukaryota</taxon>
        <taxon>Metazoa</taxon>
        <taxon>Ecdysozoa</taxon>
        <taxon>Arthropoda</taxon>
        <taxon>Chelicerata</taxon>
        <taxon>Arachnida</taxon>
        <taxon>Acari</taxon>
        <taxon>Parasitiformes</taxon>
        <taxon>Mesostigmata</taxon>
        <taxon>Gamasina</taxon>
        <taxon>Dermanyssoidea</taxon>
        <taxon>Varroidae</taxon>
        <taxon>Varroa</taxon>
    </lineage>
</organism>
<proteinExistence type="predicted"/>
<feature type="signal peptide" evidence="4">
    <location>
        <begin position="1"/>
        <end position="21"/>
    </location>
</feature>
<reference evidence="6" key="1">
    <citation type="submission" date="2021-01" db="UniProtKB">
        <authorList>
            <consortium name="EnsemblMetazoa"/>
        </authorList>
    </citation>
    <scope>IDENTIFICATION</scope>
</reference>
<dbReference type="EnsemblMetazoa" id="XM_022806151">
    <property type="protein sequence ID" value="XP_022661886"/>
    <property type="gene ID" value="LOC111250647"/>
</dbReference>
<dbReference type="RefSeq" id="XP_022661886.1">
    <property type="nucleotide sequence ID" value="XM_022806151.1"/>
</dbReference>
<dbReference type="PROSITE" id="PS51162">
    <property type="entry name" value="THYROGLOBULIN_1_2"/>
    <property type="match status" value="1"/>
</dbReference>
<comment type="caution">
    <text evidence="2">Lacks conserved residue(s) required for the propagation of feature annotation.</text>
</comment>
<protein>
    <recommendedName>
        <fullName evidence="5">Thyroglobulin type-1 domain-containing protein</fullName>
    </recommendedName>
</protein>
<dbReference type="SUPFAM" id="SSF57610">
    <property type="entry name" value="Thyroglobulin type-1 domain"/>
    <property type="match status" value="1"/>
</dbReference>
<feature type="compositionally biased region" description="Basic and acidic residues" evidence="3">
    <location>
        <begin position="197"/>
        <end position="211"/>
    </location>
</feature>
<dbReference type="InterPro" id="IPR000716">
    <property type="entry name" value="Thyroglobulin_1"/>
</dbReference>
<dbReference type="Pfam" id="PF00086">
    <property type="entry name" value="Thyroglobulin_1"/>
    <property type="match status" value="2"/>
</dbReference>
<sequence length="244" mass="27938">MATYKLLVISLIGVLNGILKGQFVTHNCAQHRVRAKSRIAQGSDFIGLNYNSGFDRSKLEELFIPECEGNRVDYAARQCFDIGRSFCACAAINGTMLTDWRDNLQACNCVRAQQVARQAAGYTGIPACDQSGFFQKRQCIPHGWCDTVDPVTGYVIKGHNNLDPLMYRQSRSRNILLRRPNLHYQGRHNHQFGMKPKSSEEKGRGFEQHAHDYHRRMKRPKHHRSKNQKKFDPDQSPEETEKTS</sequence>
<dbReference type="GeneID" id="111250647"/>